<dbReference type="InterPro" id="IPR037185">
    <property type="entry name" value="EmrE-like"/>
</dbReference>
<evidence type="ECO:0000256" key="3">
    <source>
        <dbReference type="ARBA" id="ARBA00022448"/>
    </source>
</evidence>
<dbReference type="PANTHER" id="PTHR30561">
    <property type="entry name" value="SMR FAMILY PROTON-DEPENDENT DRUG EFFLUX TRANSPORTER SUGE"/>
    <property type="match status" value="1"/>
</dbReference>
<dbReference type="Proteomes" id="UP000319986">
    <property type="component" value="Unassembled WGS sequence"/>
</dbReference>
<keyword evidence="7 10" id="KW-0472">Membrane</keyword>
<dbReference type="Pfam" id="PF00893">
    <property type="entry name" value="Multi_Drug_Res"/>
    <property type="match status" value="1"/>
</dbReference>
<feature type="transmembrane region" description="Helical" evidence="10">
    <location>
        <begin position="57"/>
        <end position="77"/>
    </location>
</feature>
<dbReference type="AlphaFoldDB" id="A0A4Y4C452"/>
<gene>
    <name evidence="11" type="ORF">CVA01_19360</name>
</gene>
<evidence type="ECO:0000256" key="1">
    <source>
        <dbReference type="ARBA" id="ARBA00004651"/>
    </source>
</evidence>
<keyword evidence="3" id="KW-0813">Transport</keyword>
<proteinExistence type="inferred from homology"/>
<reference evidence="11 12" key="1">
    <citation type="submission" date="2019-06" db="EMBL/GenBank/DDBJ databases">
        <title>Whole genome shotgun sequence of Corynebacterium variabile NBRC 15286.</title>
        <authorList>
            <person name="Hosoyama A."/>
            <person name="Uohara A."/>
            <person name="Ohji S."/>
            <person name="Ichikawa N."/>
        </authorList>
    </citation>
    <scope>NUCLEOTIDE SEQUENCE [LARGE SCALE GENOMIC DNA]</scope>
    <source>
        <strain evidence="11 12">NBRC 15286</strain>
    </source>
</reference>
<feature type="transmembrane region" description="Helical" evidence="10">
    <location>
        <begin position="29"/>
        <end position="50"/>
    </location>
</feature>
<dbReference type="EMBL" id="BJNT01000015">
    <property type="protein sequence ID" value="GEC86622.1"/>
    <property type="molecule type" value="Genomic_DNA"/>
</dbReference>
<dbReference type="GeneID" id="82888072"/>
<evidence type="ECO:0000256" key="6">
    <source>
        <dbReference type="ARBA" id="ARBA00022989"/>
    </source>
</evidence>
<keyword evidence="6 10" id="KW-1133">Transmembrane helix</keyword>
<comment type="subcellular location">
    <subcellularLocation>
        <location evidence="1 9">Cell membrane</location>
        <topology evidence="1 9">Multi-pass membrane protein</topology>
    </subcellularLocation>
</comment>
<sequence length="104" mass="10866">MAWFVLVVAGLCEPIWVIALGRVDSLTRFGPIAVFLTFLVISLGGLSWALRDLPTGVAYAVWVAIGAVATVAISVALGEEHLTVMKVVFLMVIIGGVAGLKAVS</sequence>
<dbReference type="RefSeq" id="WP_141330346.1">
    <property type="nucleotide sequence ID" value="NZ_BJNT01000015.1"/>
</dbReference>
<protein>
    <submittedName>
        <fullName evidence="11">QacE family quaternary ammonium compound efflux SMR transporter</fullName>
    </submittedName>
</protein>
<feature type="transmembrane region" description="Helical" evidence="10">
    <location>
        <begin position="83"/>
        <end position="103"/>
    </location>
</feature>
<evidence type="ECO:0000256" key="2">
    <source>
        <dbReference type="ARBA" id="ARBA00007822"/>
    </source>
</evidence>
<keyword evidence="8" id="KW-0046">Antibiotic resistance</keyword>
<evidence type="ECO:0000313" key="12">
    <source>
        <dbReference type="Proteomes" id="UP000319986"/>
    </source>
</evidence>
<keyword evidence="5 9" id="KW-0812">Transmembrane</keyword>
<dbReference type="GO" id="GO:0005886">
    <property type="term" value="C:plasma membrane"/>
    <property type="evidence" value="ECO:0007669"/>
    <property type="project" value="UniProtKB-SubCell"/>
</dbReference>
<dbReference type="InterPro" id="IPR045324">
    <property type="entry name" value="Small_multidrug_res"/>
</dbReference>
<dbReference type="PANTHER" id="PTHR30561:SF0">
    <property type="entry name" value="GUANIDINIUM EXPORTER"/>
    <property type="match status" value="1"/>
</dbReference>
<dbReference type="GO" id="GO:0022857">
    <property type="term" value="F:transmembrane transporter activity"/>
    <property type="evidence" value="ECO:0007669"/>
    <property type="project" value="InterPro"/>
</dbReference>
<evidence type="ECO:0000256" key="8">
    <source>
        <dbReference type="ARBA" id="ARBA00023251"/>
    </source>
</evidence>
<comment type="similarity">
    <text evidence="2">Belongs to the drug/metabolite transporter (DMT) superfamily. Small multidrug resistance (SMR) (TC 2.A.7.1) family. Mmr subfamily.</text>
</comment>
<accession>A0A4Y4C452</accession>
<evidence type="ECO:0000256" key="10">
    <source>
        <dbReference type="SAM" id="Phobius"/>
    </source>
</evidence>
<evidence type="ECO:0000256" key="4">
    <source>
        <dbReference type="ARBA" id="ARBA00022475"/>
    </source>
</evidence>
<comment type="caution">
    <text evidence="11">The sequence shown here is derived from an EMBL/GenBank/DDBJ whole genome shotgun (WGS) entry which is preliminary data.</text>
</comment>
<evidence type="ECO:0000256" key="9">
    <source>
        <dbReference type="RuleBase" id="RU003942"/>
    </source>
</evidence>
<dbReference type="GO" id="GO:0046677">
    <property type="term" value="P:response to antibiotic"/>
    <property type="evidence" value="ECO:0007669"/>
    <property type="project" value="UniProtKB-KW"/>
</dbReference>
<organism evidence="11 12">
    <name type="scientific">Corynebacterium variabile</name>
    <dbReference type="NCBI Taxonomy" id="1727"/>
    <lineage>
        <taxon>Bacteria</taxon>
        <taxon>Bacillati</taxon>
        <taxon>Actinomycetota</taxon>
        <taxon>Actinomycetes</taxon>
        <taxon>Mycobacteriales</taxon>
        <taxon>Corynebacteriaceae</taxon>
        <taxon>Corynebacterium</taxon>
    </lineage>
</organism>
<dbReference type="Gene3D" id="1.10.3730.20">
    <property type="match status" value="1"/>
</dbReference>
<dbReference type="SUPFAM" id="SSF103481">
    <property type="entry name" value="Multidrug resistance efflux transporter EmrE"/>
    <property type="match status" value="1"/>
</dbReference>
<evidence type="ECO:0000313" key="11">
    <source>
        <dbReference type="EMBL" id="GEC86622.1"/>
    </source>
</evidence>
<evidence type="ECO:0000256" key="7">
    <source>
        <dbReference type="ARBA" id="ARBA00023136"/>
    </source>
</evidence>
<evidence type="ECO:0000256" key="5">
    <source>
        <dbReference type="ARBA" id="ARBA00022692"/>
    </source>
</evidence>
<keyword evidence="4" id="KW-1003">Cell membrane</keyword>
<dbReference type="InterPro" id="IPR000390">
    <property type="entry name" value="Small_drug/metabolite_transptr"/>
</dbReference>
<name>A0A4Y4C452_9CORY</name>